<dbReference type="Gene3D" id="3.30.1490.20">
    <property type="entry name" value="ATP-grasp fold, A domain"/>
    <property type="match status" value="1"/>
</dbReference>
<dbReference type="UniPathway" id="UPA00138"/>
<evidence type="ECO:0000256" key="11">
    <source>
        <dbReference type="ARBA" id="ARBA00022840"/>
    </source>
</evidence>
<evidence type="ECO:0000256" key="10">
    <source>
        <dbReference type="ARBA" id="ARBA00022777"/>
    </source>
</evidence>
<dbReference type="EC" id="2.7.9.2" evidence="5 15"/>
<evidence type="ECO:0000259" key="18">
    <source>
        <dbReference type="Pfam" id="PF02896"/>
    </source>
</evidence>
<dbReference type="PANTHER" id="PTHR43030">
    <property type="entry name" value="PHOSPHOENOLPYRUVATE SYNTHASE"/>
    <property type="match status" value="1"/>
</dbReference>
<comment type="catalytic activity">
    <reaction evidence="14 15">
        <text>pyruvate + ATP + H2O = phosphoenolpyruvate + AMP + phosphate + 2 H(+)</text>
        <dbReference type="Rhea" id="RHEA:11364"/>
        <dbReference type="ChEBI" id="CHEBI:15361"/>
        <dbReference type="ChEBI" id="CHEBI:15377"/>
        <dbReference type="ChEBI" id="CHEBI:15378"/>
        <dbReference type="ChEBI" id="CHEBI:30616"/>
        <dbReference type="ChEBI" id="CHEBI:43474"/>
        <dbReference type="ChEBI" id="CHEBI:58702"/>
        <dbReference type="ChEBI" id="CHEBI:456215"/>
        <dbReference type="EC" id="2.7.9.2"/>
    </reaction>
</comment>
<accession>A0A5S9IIQ5</accession>
<evidence type="ECO:0000256" key="15">
    <source>
        <dbReference type="PIRNR" id="PIRNR000854"/>
    </source>
</evidence>
<gene>
    <name evidence="19" type="ORF">UABAM_00464</name>
</gene>
<dbReference type="Gene3D" id="3.30.470.20">
    <property type="entry name" value="ATP-grasp fold, B domain"/>
    <property type="match status" value="1"/>
</dbReference>
<sequence length="797" mass="88991">MAESFIRWFKDLSIGDVPQVGGKNASLGEMYCSLVDKGIGIPQGFATTASAYRYTLEKTGLDKKIREILSDLDTHDIANLKERGHKIRTLIRGVDFPDEVKEQIFAAYDQLCEEYGRDTDVAVRSSATAEDLPDASFAGQQDSFLNIRGKGDLLRACLRCFSSLFTDRAISYREDKGFDHLSIALSIGVQKMVRSDLASAGVMFSIDTETGFKNAVLITSVYGLGEMIVQGKVTPDEYYVFKPTLKKGFRSIISKVVGSKKMKMVYDDDDRNPTKEVPVLKHERDRFVLSDDEILQLANWAVTIEEHYSERAGRFMPMDIEWAKDGITGELFIVQARPETVISQRDMTHLTQFKMVEKGEVLTMGRAVGQKIGSGKACVIRSPKEIAKFQKGEVLVTDNTDPDWEPIMKIASAIVTNRGGRTSHAAIVSREMGIPCVVATNDANVKIQHGQEVTVSCAEGEDGKVYRGKLQYEEHKIDINNLPKTKTKIMMNVGNPESAFDFSFLPSDGVGLARLEFIINSYIKIHPLALINFGDIEDKNLRHEIEDLTHGYEVKTDFFIERMAQGVAKIVAAFYPNPVIVRMSDFKSNEYANLIAGHLYEPKEENPMIGWRGASRYYSEAYRKGFDLECQAMKKVREEYGLDNLKLMVPFCRTVEEAKKVIAVMKENGIDQKDWDIYGMCEIPANVILAEEFLEVFDGFSIGTNDLTQLTLGLDRDSGLVAEIFDERNEAVVTLVKKVIAVAKAKNKYIGICGDAPSTYPEYLRLLIEAGIDSISLSPDAVVSARLDVTEAEKNNG</sequence>
<evidence type="ECO:0000259" key="17">
    <source>
        <dbReference type="Pfam" id="PF01326"/>
    </source>
</evidence>
<dbReference type="SUPFAM" id="SSF56059">
    <property type="entry name" value="Glutathione synthetase ATP-binding domain-like"/>
    <property type="match status" value="1"/>
</dbReference>
<comment type="similarity">
    <text evidence="4 15">Belongs to the PEP-utilizing enzyme family.</text>
</comment>
<feature type="domain" description="Pyruvate phosphate dikinase AMP/ATP-binding" evidence="17">
    <location>
        <begin position="18"/>
        <end position="352"/>
    </location>
</feature>
<dbReference type="InterPro" id="IPR015813">
    <property type="entry name" value="Pyrv/PenolPyrv_kinase-like_dom"/>
</dbReference>
<dbReference type="InterPro" id="IPR008279">
    <property type="entry name" value="PEP-util_enz_mobile_dom"/>
</dbReference>
<evidence type="ECO:0000256" key="4">
    <source>
        <dbReference type="ARBA" id="ARBA00007837"/>
    </source>
</evidence>
<dbReference type="InterPro" id="IPR018274">
    <property type="entry name" value="PEP_util_AS"/>
</dbReference>
<evidence type="ECO:0000313" key="20">
    <source>
        <dbReference type="Proteomes" id="UP000326354"/>
    </source>
</evidence>
<keyword evidence="10 15" id="KW-0418">Kinase</keyword>
<dbReference type="InterPro" id="IPR040442">
    <property type="entry name" value="Pyrv_kinase-like_dom_sf"/>
</dbReference>
<evidence type="ECO:0000259" key="16">
    <source>
        <dbReference type="Pfam" id="PF00391"/>
    </source>
</evidence>
<keyword evidence="19" id="KW-0670">Pyruvate</keyword>
<dbReference type="KEGG" id="uam:UABAM_00464"/>
<name>A0A5S9IIQ5_UABAM</name>
<dbReference type="Pfam" id="PF02896">
    <property type="entry name" value="PEP-utilizers_C"/>
    <property type="match status" value="1"/>
</dbReference>
<protein>
    <recommendedName>
        <fullName evidence="6 15">Phosphoenolpyruvate synthase</fullName>
        <shortName evidence="15">PEP synthase</shortName>
        <ecNumber evidence="5 15">2.7.9.2</ecNumber>
    </recommendedName>
    <alternativeName>
        <fullName evidence="13 15">Pyruvate, water dikinase</fullName>
    </alternativeName>
</protein>
<dbReference type="Gene3D" id="3.20.20.60">
    <property type="entry name" value="Phosphoenolpyruvate-binding domains"/>
    <property type="match status" value="1"/>
</dbReference>
<dbReference type="Pfam" id="PF01326">
    <property type="entry name" value="PPDK_N"/>
    <property type="match status" value="1"/>
</dbReference>
<evidence type="ECO:0000256" key="3">
    <source>
        <dbReference type="ARBA" id="ARBA00004742"/>
    </source>
</evidence>
<dbReference type="EMBL" id="AP019860">
    <property type="protein sequence ID" value="BBM82121.1"/>
    <property type="molecule type" value="Genomic_DNA"/>
</dbReference>
<proteinExistence type="inferred from homology"/>
<dbReference type="FunFam" id="3.30.1490.20:FF:000010">
    <property type="entry name" value="Phosphoenolpyruvate synthase"/>
    <property type="match status" value="1"/>
</dbReference>
<dbReference type="GO" id="GO:0046872">
    <property type="term" value="F:metal ion binding"/>
    <property type="evidence" value="ECO:0007669"/>
    <property type="project" value="UniProtKB-KW"/>
</dbReference>
<dbReference type="GO" id="GO:0008986">
    <property type="term" value="F:pyruvate, water dikinase activity"/>
    <property type="evidence" value="ECO:0007669"/>
    <property type="project" value="UniProtKB-EC"/>
</dbReference>
<dbReference type="PROSITE" id="PS00742">
    <property type="entry name" value="PEP_ENZYMES_2"/>
    <property type="match status" value="1"/>
</dbReference>
<keyword evidence="9 15" id="KW-0547">Nucleotide-binding</keyword>
<evidence type="ECO:0000256" key="6">
    <source>
        <dbReference type="ARBA" id="ARBA00021623"/>
    </source>
</evidence>
<dbReference type="AlphaFoldDB" id="A0A5S9IIQ5"/>
<dbReference type="PANTHER" id="PTHR43030:SF1">
    <property type="entry name" value="PHOSPHOENOLPYRUVATE SYNTHASE"/>
    <property type="match status" value="1"/>
</dbReference>
<dbReference type="InterPro" id="IPR013815">
    <property type="entry name" value="ATP_grasp_subdomain_1"/>
</dbReference>
<dbReference type="InterPro" id="IPR006319">
    <property type="entry name" value="PEP_synth"/>
</dbReference>
<dbReference type="InterPro" id="IPR036637">
    <property type="entry name" value="Phosphohistidine_dom_sf"/>
</dbReference>
<dbReference type="OrthoDB" id="9765468at2"/>
<dbReference type="FunFam" id="3.30.470.20:FF:000017">
    <property type="entry name" value="Phosphoenolpyruvate synthase"/>
    <property type="match status" value="1"/>
</dbReference>
<evidence type="ECO:0000256" key="2">
    <source>
        <dbReference type="ARBA" id="ARBA00002988"/>
    </source>
</evidence>
<feature type="domain" description="PEP-utilising enzyme C-terminal" evidence="18">
    <location>
        <begin position="482"/>
        <end position="792"/>
    </location>
</feature>
<dbReference type="SUPFAM" id="SSF51621">
    <property type="entry name" value="Phosphoenolpyruvate/pyruvate domain"/>
    <property type="match status" value="1"/>
</dbReference>
<dbReference type="Gene3D" id="3.50.30.10">
    <property type="entry name" value="Phosphohistidine domain"/>
    <property type="match status" value="1"/>
</dbReference>
<dbReference type="PROSITE" id="PS00370">
    <property type="entry name" value="PEP_ENZYMES_PHOS_SITE"/>
    <property type="match status" value="1"/>
</dbReference>
<dbReference type="Pfam" id="PF00391">
    <property type="entry name" value="PEP-utilizers"/>
    <property type="match status" value="1"/>
</dbReference>
<evidence type="ECO:0000256" key="8">
    <source>
        <dbReference type="ARBA" id="ARBA00022723"/>
    </source>
</evidence>
<keyword evidence="20" id="KW-1185">Reference proteome</keyword>
<evidence type="ECO:0000256" key="12">
    <source>
        <dbReference type="ARBA" id="ARBA00022842"/>
    </source>
</evidence>
<keyword evidence="11 15" id="KW-0067">ATP-binding</keyword>
<dbReference type="Proteomes" id="UP000326354">
    <property type="component" value="Chromosome"/>
</dbReference>
<dbReference type="RefSeq" id="WP_151966374.1">
    <property type="nucleotide sequence ID" value="NZ_AP019860.1"/>
</dbReference>
<organism evidence="19 20">
    <name type="scientific">Uabimicrobium amorphum</name>
    <dbReference type="NCBI Taxonomy" id="2596890"/>
    <lineage>
        <taxon>Bacteria</taxon>
        <taxon>Pseudomonadati</taxon>
        <taxon>Planctomycetota</taxon>
        <taxon>Candidatus Uabimicrobiia</taxon>
        <taxon>Candidatus Uabimicrobiales</taxon>
        <taxon>Candidatus Uabimicrobiaceae</taxon>
        <taxon>Candidatus Uabimicrobium</taxon>
    </lineage>
</organism>
<dbReference type="NCBIfam" id="TIGR01418">
    <property type="entry name" value="PEP_synth"/>
    <property type="match status" value="1"/>
</dbReference>
<dbReference type="PIRSF" id="PIRSF000854">
    <property type="entry name" value="PEP_synthase"/>
    <property type="match status" value="1"/>
</dbReference>
<evidence type="ECO:0000256" key="7">
    <source>
        <dbReference type="ARBA" id="ARBA00022679"/>
    </source>
</evidence>
<keyword evidence="8 15" id="KW-0479">Metal-binding</keyword>
<dbReference type="InterPro" id="IPR023151">
    <property type="entry name" value="PEP_util_CS"/>
</dbReference>
<dbReference type="GO" id="GO:0005524">
    <property type="term" value="F:ATP binding"/>
    <property type="evidence" value="ECO:0007669"/>
    <property type="project" value="UniProtKB-KW"/>
</dbReference>
<evidence type="ECO:0000256" key="9">
    <source>
        <dbReference type="ARBA" id="ARBA00022741"/>
    </source>
</evidence>
<dbReference type="GO" id="GO:0006094">
    <property type="term" value="P:gluconeogenesis"/>
    <property type="evidence" value="ECO:0007669"/>
    <property type="project" value="UniProtKB-UniPathway"/>
</dbReference>
<dbReference type="SUPFAM" id="SSF52009">
    <property type="entry name" value="Phosphohistidine domain"/>
    <property type="match status" value="1"/>
</dbReference>
<dbReference type="NCBIfam" id="NF005057">
    <property type="entry name" value="PRK06464.1"/>
    <property type="match status" value="1"/>
</dbReference>
<dbReference type="InterPro" id="IPR002192">
    <property type="entry name" value="PPDK_AMP/ATP-bd"/>
</dbReference>
<comment type="pathway">
    <text evidence="3 15">Carbohydrate biosynthesis; gluconeogenesis.</text>
</comment>
<keyword evidence="12 15" id="KW-0460">Magnesium</keyword>
<reference evidence="19 20" key="1">
    <citation type="submission" date="2019-08" db="EMBL/GenBank/DDBJ databases">
        <title>Complete genome sequence of Candidatus Uab amorphum.</title>
        <authorList>
            <person name="Shiratori T."/>
            <person name="Suzuki S."/>
            <person name="Kakizawa Y."/>
            <person name="Ishida K."/>
        </authorList>
    </citation>
    <scope>NUCLEOTIDE SEQUENCE [LARGE SCALE GENOMIC DNA]</scope>
    <source>
        <strain evidence="19 20">SRT547</strain>
    </source>
</reference>
<evidence type="ECO:0000256" key="13">
    <source>
        <dbReference type="ARBA" id="ARBA00033470"/>
    </source>
</evidence>
<evidence type="ECO:0000256" key="5">
    <source>
        <dbReference type="ARBA" id="ARBA00011996"/>
    </source>
</evidence>
<evidence type="ECO:0000256" key="1">
    <source>
        <dbReference type="ARBA" id="ARBA00001946"/>
    </source>
</evidence>
<evidence type="ECO:0000256" key="14">
    <source>
        <dbReference type="ARBA" id="ARBA00047700"/>
    </source>
</evidence>
<dbReference type="InterPro" id="IPR000121">
    <property type="entry name" value="PEP_util_C"/>
</dbReference>
<comment type="cofactor">
    <cofactor evidence="1 15">
        <name>Mg(2+)</name>
        <dbReference type="ChEBI" id="CHEBI:18420"/>
    </cofactor>
</comment>
<evidence type="ECO:0000313" key="19">
    <source>
        <dbReference type="EMBL" id="BBM82121.1"/>
    </source>
</evidence>
<comment type="function">
    <text evidence="2 15">Catalyzes the phosphorylation of pyruvate to phosphoenolpyruvate.</text>
</comment>
<feature type="domain" description="PEP-utilising enzyme mobile" evidence="16">
    <location>
        <begin position="389"/>
        <end position="460"/>
    </location>
</feature>
<keyword evidence="7 15" id="KW-0808">Transferase</keyword>